<evidence type="ECO:0000313" key="4">
    <source>
        <dbReference type="Proteomes" id="UP000000763"/>
    </source>
</evidence>
<sequence length="100" mass="11327">MLWKIIAADSFGGCCGIKEKEKNGLLAKVDSFFRYLSIRLPSYSSLMGSPIQIQSYTSRRLSPQVKSMELHIVQALQPPSHQSPQEEEEEEKQQLSMVVL</sequence>
<dbReference type="Proteomes" id="UP000000763">
    <property type="component" value="Chromosome 6"/>
</dbReference>
<feature type="region of interest" description="Disordered" evidence="1">
    <location>
        <begin position="76"/>
        <end position="100"/>
    </location>
</feature>
<organism evidence="3 4">
    <name type="scientific">Oryza sativa subsp. japonica</name>
    <name type="common">Rice</name>
    <dbReference type="NCBI Taxonomy" id="39947"/>
    <lineage>
        <taxon>Eukaryota</taxon>
        <taxon>Viridiplantae</taxon>
        <taxon>Streptophyta</taxon>
        <taxon>Embryophyta</taxon>
        <taxon>Tracheophyta</taxon>
        <taxon>Spermatophyta</taxon>
        <taxon>Magnoliopsida</taxon>
        <taxon>Liliopsida</taxon>
        <taxon>Poales</taxon>
        <taxon>Poaceae</taxon>
        <taxon>BOP clade</taxon>
        <taxon>Oryzoideae</taxon>
        <taxon>Oryzeae</taxon>
        <taxon>Oryzinae</taxon>
        <taxon>Oryza</taxon>
        <taxon>Oryza sativa</taxon>
    </lineage>
</organism>
<evidence type="ECO:0000313" key="2">
    <source>
        <dbReference type="EMBL" id="BAD61711.1"/>
    </source>
</evidence>
<protein>
    <submittedName>
        <fullName evidence="3">Uncharacterized protein</fullName>
    </submittedName>
</protein>
<name>Q5Z7Q3_ORYSJ</name>
<reference evidence="3" key="2">
    <citation type="submission" date="2002-01" db="EMBL/GenBank/DDBJ databases">
        <title>Oryza sativa nipponbare(GA3) genomic DNA, chromosome 6, PAC clone:P0017G10.</title>
        <authorList>
            <person name="Sasaki T."/>
            <person name="Matsumoto T."/>
            <person name="Yamamoto K."/>
        </authorList>
    </citation>
    <scope>NUCLEOTIDE SEQUENCE</scope>
</reference>
<reference evidence="4" key="4">
    <citation type="journal article" date="2008" name="Nucleic Acids Res.">
        <title>The rice annotation project database (RAP-DB): 2008 update.</title>
        <authorList>
            <consortium name="The rice annotation project (RAP)"/>
        </authorList>
    </citation>
    <scope>GENOME REANNOTATION</scope>
    <source>
        <strain evidence="4">cv. Nipponbare</strain>
    </source>
</reference>
<dbReference type="EMBL" id="AP004685">
    <property type="protein sequence ID" value="BAD61803.1"/>
    <property type="molecule type" value="Genomic_DNA"/>
</dbReference>
<dbReference type="EMBL" id="AP003685">
    <property type="protein sequence ID" value="BAD61711.1"/>
    <property type="molecule type" value="Genomic_DNA"/>
</dbReference>
<gene>
    <name evidence="3" type="ORF">P0017G10.7</name>
    <name evidence="2" type="ORF">P0548E04.27</name>
</gene>
<evidence type="ECO:0000256" key="1">
    <source>
        <dbReference type="SAM" id="MobiDB-lite"/>
    </source>
</evidence>
<reference evidence="2" key="1">
    <citation type="submission" date="2001-05" db="EMBL/GenBank/DDBJ databases">
        <title>Oryza sativa nipponbare(GA3) genomic DNA, chromosome 6, PAC clone:P0548E04.</title>
        <authorList>
            <person name="Sasaki T."/>
            <person name="Matsumoto T."/>
            <person name="Yamamoto K."/>
        </authorList>
    </citation>
    <scope>NUCLEOTIDE SEQUENCE</scope>
</reference>
<reference evidence="4" key="3">
    <citation type="journal article" date="2005" name="Nature">
        <title>The map-based sequence of the rice genome.</title>
        <authorList>
            <consortium name="International rice genome sequencing project (IRGSP)"/>
            <person name="Matsumoto T."/>
            <person name="Wu J."/>
            <person name="Kanamori H."/>
            <person name="Katayose Y."/>
            <person name="Fujisawa M."/>
            <person name="Namiki N."/>
            <person name="Mizuno H."/>
            <person name="Yamamoto K."/>
            <person name="Antonio B.A."/>
            <person name="Baba T."/>
            <person name="Sakata K."/>
            <person name="Nagamura Y."/>
            <person name="Aoki H."/>
            <person name="Arikawa K."/>
            <person name="Arita K."/>
            <person name="Bito T."/>
            <person name="Chiden Y."/>
            <person name="Fujitsuka N."/>
            <person name="Fukunaka R."/>
            <person name="Hamada M."/>
            <person name="Harada C."/>
            <person name="Hayashi A."/>
            <person name="Hijishita S."/>
            <person name="Honda M."/>
            <person name="Hosokawa S."/>
            <person name="Ichikawa Y."/>
            <person name="Idonuma A."/>
            <person name="Iijima M."/>
            <person name="Ikeda M."/>
            <person name="Ikeno M."/>
            <person name="Ito K."/>
            <person name="Ito S."/>
            <person name="Ito T."/>
            <person name="Ito Y."/>
            <person name="Ito Y."/>
            <person name="Iwabuchi A."/>
            <person name="Kamiya K."/>
            <person name="Karasawa W."/>
            <person name="Kurita K."/>
            <person name="Katagiri S."/>
            <person name="Kikuta A."/>
            <person name="Kobayashi H."/>
            <person name="Kobayashi N."/>
            <person name="Machita K."/>
            <person name="Maehara T."/>
            <person name="Masukawa M."/>
            <person name="Mizubayashi T."/>
            <person name="Mukai Y."/>
            <person name="Nagasaki H."/>
            <person name="Nagata Y."/>
            <person name="Naito S."/>
            <person name="Nakashima M."/>
            <person name="Nakama Y."/>
            <person name="Nakamichi Y."/>
            <person name="Nakamura M."/>
            <person name="Meguro A."/>
            <person name="Negishi M."/>
            <person name="Ohta I."/>
            <person name="Ohta T."/>
            <person name="Okamoto M."/>
            <person name="Ono N."/>
            <person name="Saji S."/>
            <person name="Sakaguchi M."/>
            <person name="Sakai K."/>
            <person name="Shibata M."/>
            <person name="Shimokawa T."/>
            <person name="Song J."/>
            <person name="Takazaki Y."/>
            <person name="Terasawa K."/>
            <person name="Tsugane M."/>
            <person name="Tsuji K."/>
            <person name="Ueda S."/>
            <person name="Waki K."/>
            <person name="Yamagata H."/>
            <person name="Yamamoto M."/>
            <person name="Yamamoto S."/>
            <person name="Yamane H."/>
            <person name="Yoshiki S."/>
            <person name="Yoshihara R."/>
            <person name="Yukawa K."/>
            <person name="Zhong H."/>
            <person name="Yano M."/>
            <person name="Yuan Q."/>
            <person name="Ouyang S."/>
            <person name="Liu J."/>
            <person name="Jones K.M."/>
            <person name="Gansberger K."/>
            <person name="Moffat K."/>
            <person name="Hill J."/>
            <person name="Bera J."/>
            <person name="Fadrosh D."/>
            <person name="Jin S."/>
            <person name="Johri S."/>
            <person name="Kim M."/>
            <person name="Overton L."/>
            <person name="Reardon M."/>
            <person name="Tsitrin T."/>
            <person name="Vuong H."/>
            <person name="Weaver B."/>
            <person name="Ciecko A."/>
            <person name="Tallon L."/>
            <person name="Jackson J."/>
            <person name="Pai G."/>
            <person name="Aken S.V."/>
            <person name="Utterback T."/>
            <person name="Reidmuller S."/>
            <person name="Feldblyum T."/>
            <person name="Hsiao J."/>
            <person name="Zismann V."/>
            <person name="Iobst S."/>
            <person name="de Vazeille A.R."/>
            <person name="Buell C.R."/>
            <person name="Ying K."/>
            <person name="Li Y."/>
            <person name="Lu T."/>
            <person name="Huang Y."/>
            <person name="Zhao Q."/>
            <person name="Feng Q."/>
            <person name="Zhang L."/>
            <person name="Zhu J."/>
            <person name="Weng Q."/>
            <person name="Mu J."/>
            <person name="Lu Y."/>
            <person name="Fan D."/>
            <person name="Liu Y."/>
            <person name="Guan J."/>
            <person name="Zhang Y."/>
            <person name="Yu S."/>
            <person name="Liu X."/>
            <person name="Zhang Y."/>
            <person name="Hong G."/>
            <person name="Han B."/>
            <person name="Choisne N."/>
            <person name="Demange N."/>
            <person name="Orjeda G."/>
            <person name="Samain S."/>
            <person name="Cattolico L."/>
            <person name="Pelletier E."/>
            <person name="Couloux A."/>
            <person name="Segurens B."/>
            <person name="Wincker P."/>
            <person name="D'Hont A."/>
            <person name="Scarpelli C."/>
            <person name="Weissenbach J."/>
            <person name="Salanoubat M."/>
            <person name="Quetier F."/>
            <person name="Yu Y."/>
            <person name="Kim H.R."/>
            <person name="Rambo T."/>
            <person name="Currie J."/>
            <person name="Collura K."/>
            <person name="Luo M."/>
            <person name="Yang T."/>
            <person name="Ammiraju J.S.S."/>
            <person name="Engler F."/>
            <person name="Soderlund C."/>
            <person name="Wing R.A."/>
            <person name="Palmer L.E."/>
            <person name="de la Bastide M."/>
            <person name="Spiegel L."/>
            <person name="Nascimento L."/>
            <person name="Zutavern T."/>
            <person name="O'Shaughnessy A."/>
            <person name="Dike S."/>
            <person name="Dedhia N."/>
            <person name="Preston R."/>
            <person name="Balija V."/>
            <person name="McCombie W.R."/>
            <person name="Chow T."/>
            <person name="Chen H."/>
            <person name="Chung M."/>
            <person name="Chen C."/>
            <person name="Shaw J."/>
            <person name="Wu H."/>
            <person name="Hsiao K."/>
            <person name="Chao Y."/>
            <person name="Chu M."/>
            <person name="Cheng C."/>
            <person name="Hour A."/>
            <person name="Lee P."/>
            <person name="Lin S."/>
            <person name="Lin Y."/>
            <person name="Liou J."/>
            <person name="Liu S."/>
            <person name="Hsing Y."/>
            <person name="Raghuvanshi S."/>
            <person name="Mohanty A."/>
            <person name="Bharti A.K."/>
            <person name="Gaur A."/>
            <person name="Gupta V."/>
            <person name="Kumar D."/>
            <person name="Ravi V."/>
            <person name="Vij S."/>
            <person name="Kapur A."/>
            <person name="Khurana P."/>
            <person name="Khurana P."/>
            <person name="Khurana J.P."/>
            <person name="Tyagi A.K."/>
            <person name="Gaikwad K."/>
            <person name="Singh A."/>
            <person name="Dalal V."/>
            <person name="Srivastava S."/>
            <person name="Dixit A."/>
            <person name="Pal A.K."/>
            <person name="Ghazi I.A."/>
            <person name="Yadav M."/>
            <person name="Pandit A."/>
            <person name="Bhargava A."/>
            <person name="Sureshbabu K."/>
            <person name="Batra K."/>
            <person name="Sharma T.R."/>
            <person name="Mohapatra T."/>
            <person name="Singh N.K."/>
            <person name="Messing J."/>
            <person name="Nelson A.B."/>
            <person name="Fuks G."/>
            <person name="Kavchok S."/>
            <person name="Keizer G."/>
            <person name="Linton E."/>
            <person name="Llaca V."/>
            <person name="Song R."/>
            <person name="Tanyolac B."/>
            <person name="Young S."/>
            <person name="Ho-Il K."/>
            <person name="Hahn J.H."/>
            <person name="Sangsakoo G."/>
            <person name="Vanavichit A."/>
            <person name="de Mattos Luiz.A.T."/>
            <person name="Zimmer P.D."/>
            <person name="Malone G."/>
            <person name="Dellagostin O."/>
            <person name="de Oliveira A.C."/>
            <person name="Bevan M."/>
            <person name="Bancroft I."/>
            <person name="Minx P."/>
            <person name="Cordum H."/>
            <person name="Wilson R."/>
            <person name="Cheng Z."/>
            <person name="Jin W."/>
            <person name="Jiang J."/>
            <person name="Leong S.A."/>
            <person name="Iwama H."/>
            <person name="Gojobori T."/>
            <person name="Itoh T."/>
            <person name="Niimura Y."/>
            <person name="Fujii Y."/>
            <person name="Habara T."/>
            <person name="Sakai H."/>
            <person name="Sato Y."/>
            <person name="Wilson G."/>
            <person name="Kumar K."/>
            <person name="McCouch S."/>
            <person name="Juretic N."/>
            <person name="Hoen D."/>
            <person name="Wright S."/>
            <person name="Bruskiewich R."/>
            <person name="Bureau T."/>
            <person name="Miyao A."/>
            <person name="Hirochika H."/>
            <person name="Nishikawa T."/>
            <person name="Kadowaki K."/>
            <person name="Sugiura M."/>
            <person name="Burr B."/>
            <person name="Sasaki T."/>
        </authorList>
    </citation>
    <scope>NUCLEOTIDE SEQUENCE [LARGE SCALE GENOMIC DNA]</scope>
    <source>
        <strain evidence="4">cv. Nipponbare</strain>
    </source>
</reference>
<proteinExistence type="predicted"/>
<dbReference type="AlphaFoldDB" id="Q5Z7Q3"/>
<accession>Q5Z7Q3</accession>
<evidence type="ECO:0000313" key="3">
    <source>
        <dbReference type="EMBL" id="BAD61803.1"/>
    </source>
</evidence>